<evidence type="ECO:0000256" key="3">
    <source>
        <dbReference type="ARBA" id="ARBA00022475"/>
    </source>
</evidence>
<dbReference type="InterPro" id="IPR035906">
    <property type="entry name" value="MetI-like_sf"/>
</dbReference>
<feature type="transmembrane region" description="Helical" evidence="7">
    <location>
        <begin position="96"/>
        <end position="117"/>
    </location>
</feature>
<protein>
    <submittedName>
        <fullName evidence="9">Sugar ABC transporter permease</fullName>
    </submittedName>
</protein>
<dbReference type="CDD" id="cd06261">
    <property type="entry name" value="TM_PBP2"/>
    <property type="match status" value="1"/>
</dbReference>
<evidence type="ECO:0000256" key="5">
    <source>
        <dbReference type="ARBA" id="ARBA00022989"/>
    </source>
</evidence>
<accession>A0A2K9DP73</accession>
<dbReference type="OrthoDB" id="4053402at2"/>
<feature type="transmembrane region" description="Helical" evidence="7">
    <location>
        <begin position="223"/>
        <end position="245"/>
    </location>
</feature>
<proteinExistence type="inferred from homology"/>
<feature type="transmembrane region" description="Helical" evidence="7">
    <location>
        <begin position="288"/>
        <end position="307"/>
    </location>
</feature>
<comment type="similarity">
    <text evidence="7">Belongs to the binding-protein-dependent transport system permease family.</text>
</comment>
<keyword evidence="3" id="KW-1003">Cell membrane</keyword>
<evidence type="ECO:0000256" key="1">
    <source>
        <dbReference type="ARBA" id="ARBA00004651"/>
    </source>
</evidence>
<dbReference type="Pfam" id="PF00528">
    <property type="entry name" value="BPD_transp_1"/>
    <property type="match status" value="1"/>
</dbReference>
<evidence type="ECO:0000256" key="6">
    <source>
        <dbReference type="ARBA" id="ARBA00023136"/>
    </source>
</evidence>
<dbReference type="PROSITE" id="PS50928">
    <property type="entry name" value="ABC_TM1"/>
    <property type="match status" value="1"/>
</dbReference>
<evidence type="ECO:0000313" key="10">
    <source>
        <dbReference type="Proteomes" id="UP000233276"/>
    </source>
</evidence>
<feature type="transmembrane region" description="Helical" evidence="7">
    <location>
        <begin position="182"/>
        <end position="202"/>
    </location>
</feature>
<dbReference type="SUPFAM" id="SSF161098">
    <property type="entry name" value="MetI-like"/>
    <property type="match status" value="1"/>
</dbReference>
<dbReference type="GO" id="GO:0005886">
    <property type="term" value="C:plasma membrane"/>
    <property type="evidence" value="ECO:0007669"/>
    <property type="project" value="UniProtKB-SubCell"/>
</dbReference>
<dbReference type="Proteomes" id="UP000233276">
    <property type="component" value="Chromosome"/>
</dbReference>
<evidence type="ECO:0000313" key="9">
    <source>
        <dbReference type="EMBL" id="AUG30178.1"/>
    </source>
</evidence>
<reference evidence="9 10" key="1">
    <citation type="submission" date="2017-12" db="EMBL/GenBank/DDBJ databases">
        <title>Isolation and characterization of estrogens degradatiion strain Microbacterium hominis SJTG1.</title>
        <authorList>
            <person name="Xiong W."/>
            <person name="Yin C."/>
            <person name="Zheng D."/>
            <person name="Liang R."/>
        </authorList>
    </citation>
    <scope>NUCLEOTIDE SEQUENCE [LARGE SCALE GENOMIC DNA]</scope>
    <source>
        <strain evidence="9 10">SJTG1</strain>
    </source>
</reference>
<dbReference type="KEGG" id="mhos:CXR34_12455"/>
<evidence type="ECO:0000256" key="7">
    <source>
        <dbReference type="RuleBase" id="RU363032"/>
    </source>
</evidence>
<dbReference type="InterPro" id="IPR051393">
    <property type="entry name" value="ABC_transporter_permease"/>
</dbReference>
<sequence>MTLTARPLPATTGRAAIRTRPVRRPRRRLRYALTVLAFLLPSAIPLALFTIYPMFGALWTSLHEWNLLAPMKWVGLDNYVHLVQDPATQRAFFNTLYYLVGYLPLVYIGGLALALALNVPLRGRNILRGVYFLPVVTSWIVVALVWRWLLNPSVGIVNATLAVFGIDGPGWWTDPAWSMPSIILASAWKDLGFVMIILLAGLQAIPQEMYEAAKVDGAGPWRRLFNVTLPLLSPSTFFVVVISLINGFQVFDQVYAMTGGGPAGSSTVVVQQIYDLTFRYGAAGEASALSWMLFILVLGVTVVQIVGQKKWVTYA</sequence>
<feature type="transmembrane region" description="Helical" evidence="7">
    <location>
        <begin position="129"/>
        <end position="149"/>
    </location>
</feature>
<dbReference type="GO" id="GO:0055085">
    <property type="term" value="P:transmembrane transport"/>
    <property type="evidence" value="ECO:0007669"/>
    <property type="project" value="InterPro"/>
</dbReference>
<evidence type="ECO:0000256" key="2">
    <source>
        <dbReference type="ARBA" id="ARBA00022448"/>
    </source>
</evidence>
<dbReference type="PANTHER" id="PTHR30193">
    <property type="entry name" value="ABC TRANSPORTER PERMEASE PROTEIN"/>
    <property type="match status" value="1"/>
</dbReference>
<dbReference type="AlphaFoldDB" id="A0A2K9DP73"/>
<comment type="subcellular location">
    <subcellularLocation>
        <location evidence="1 7">Cell membrane</location>
        <topology evidence="1 7">Multi-pass membrane protein</topology>
    </subcellularLocation>
</comment>
<keyword evidence="2 7" id="KW-0813">Transport</keyword>
<gene>
    <name evidence="9" type="ORF">CXR34_12455</name>
</gene>
<evidence type="ECO:0000259" key="8">
    <source>
        <dbReference type="PROSITE" id="PS50928"/>
    </source>
</evidence>
<keyword evidence="6 7" id="KW-0472">Membrane</keyword>
<dbReference type="RefSeq" id="WP_082734139.1">
    <property type="nucleotide sequence ID" value="NZ_CP025299.1"/>
</dbReference>
<feature type="transmembrane region" description="Helical" evidence="7">
    <location>
        <begin position="31"/>
        <end position="55"/>
    </location>
</feature>
<evidence type="ECO:0000256" key="4">
    <source>
        <dbReference type="ARBA" id="ARBA00022692"/>
    </source>
</evidence>
<keyword evidence="4 7" id="KW-0812">Transmembrane</keyword>
<organism evidence="9 10">
    <name type="scientific">Microbacterium hominis</name>
    <dbReference type="NCBI Taxonomy" id="162426"/>
    <lineage>
        <taxon>Bacteria</taxon>
        <taxon>Bacillati</taxon>
        <taxon>Actinomycetota</taxon>
        <taxon>Actinomycetes</taxon>
        <taxon>Micrococcales</taxon>
        <taxon>Microbacteriaceae</taxon>
        <taxon>Microbacterium</taxon>
    </lineage>
</organism>
<dbReference type="PANTHER" id="PTHR30193:SF37">
    <property type="entry name" value="INNER MEMBRANE ABC TRANSPORTER PERMEASE PROTEIN YCJO"/>
    <property type="match status" value="1"/>
</dbReference>
<name>A0A2K9DP73_9MICO</name>
<dbReference type="InterPro" id="IPR000515">
    <property type="entry name" value="MetI-like"/>
</dbReference>
<dbReference type="Gene3D" id="1.10.3720.10">
    <property type="entry name" value="MetI-like"/>
    <property type="match status" value="1"/>
</dbReference>
<dbReference type="EMBL" id="CP025299">
    <property type="protein sequence ID" value="AUG30178.1"/>
    <property type="molecule type" value="Genomic_DNA"/>
</dbReference>
<keyword evidence="5 7" id="KW-1133">Transmembrane helix</keyword>
<feature type="domain" description="ABC transmembrane type-1" evidence="8">
    <location>
        <begin position="92"/>
        <end position="304"/>
    </location>
</feature>